<protein>
    <submittedName>
        <fullName evidence="1">DNA topoisomerase 3</fullName>
    </submittedName>
</protein>
<sequence>MKVLCVAEKPSIAKEVTNILSGGKSVRRNSPSKYNSNFDFKFDFPGHGVCDVTMTSVTGHINRTDFPAQYGWGKVPPGRLFELPIEVKIDKDKAAIHRNISTEARNSTYLMIWTDCDREGEAIGYEIFEAAQKGNRSISFNHVWRSHFSHLERNHILNAARNPTGLDMKVVDAVNCRQELDLRVGASFTRLLTDALRGQKNIPSPVSYGTCQFPALGFVVDRYKRVKSFKEEKFWYLQADVEKDGQTAHFNWTRGRFFDRLYVITLYQECMKNPHGKIDSVTKKPTSNYKPYPLTTVQLQKDCSTFYKMSAKATLDAAEKLYTGGWISYPRTETDKFPRAMNLKSIVETQTQDSRWGQFARELLDGGFSQPREGKNDDKSHPPIHPVKFQKLEAIKDDNQRKVYEYVVRRFLACCSTDAKGFQTVATLVWGNEIFKATGLEVSELNYLKVYTYRKWSSSETLPPFQQGESIPIKFSEVKEGKTGPPNHMTETELIALMDANGIGTDATIADHIDRIGARSYIQKVKKGGSEIIVPTELGIGLIEGFSSINFENNISLSKPSLRKRLEVLLKEVETGRRTKDQALKENVDLYRKAFVTTAENQAILINEYKKYQT</sequence>
<gene>
    <name evidence="1" type="ORF">CLIB1444_01S20318</name>
</gene>
<reference evidence="1" key="1">
    <citation type="submission" date="2022-06" db="EMBL/GenBank/DDBJ databases">
        <authorList>
            <person name="Legras J.-L."/>
            <person name="Devillers H."/>
            <person name="Grondin C."/>
        </authorList>
    </citation>
    <scope>NUCLEOTIDE SEQUENCE</scope>
    <source>
        <strain evidence="1">CLIB 1444</strain>
    </source>
</reference>
<dbReference type="EMBL" id="CALSDN010000001">
    <property type="protein sequence ID" value="CAH6719050.1"/>
    <property type="molecule type" value="Genomic_DNA"/>
</dbReference>
<keyword evidence="2" id="KW-1185">Reference proteome</keyword>
<evidence type="ECO:0000313" key="1">
    <source>
        <dbReference type="EMBL" id="CAH6719050.1"/>
    </source>
</evidence>
<dbReference type="Proteomes" id="UP001152531">
    <property type="component" value="Unassembled WGS sequence"/>
</dbReference>
<organism evidence="1 2">
    <name type="scientific">[Candida] jaroonii</name>
    <dbReference type="NCBI Taxonomy" id="467808"/>
    <lineage>
        <taxon>Eukaryota</taxon>
        <taxon>Fungi</taxon>
        <taxon>Dikarya</taxon>
        <taxon>Ascomycota</taxon>
        <taxon>Saccharomycotina</taxon>
        <taxon>Pichiomycetes</taxon>
        <taxon>Debaryomycetaceae</taxon>
        <taxon>Yamadazyma</taxon>
    </lineage>
</organism>
<comment type="caution">
    <text evidence="1">The sequence shown here is derived from an EMBL/GenBank/DDBJ whole genome shotgun (WGS) entry which is preliminary data.</text>
</comment>
<proteinExistence type="predicted"/>
<accession>A0ACA9Y2B8</accession>
<evidence type="ECO:0000313" key="2">
    <source>
        <dbReference type="Proteomes" id="UP001152531"/>
    </source>
</evidence>
<name>A0ACA9Y2B8_9ASCO</name>